<evidence type="ECO:0000313" key="1">
    <source>
        <dbReference type="EMBL" id="KGM01708.1"/>
    </source>
</evidence>
<evidence type="ECO:0000313" key="2">
    <source>
        <dbReference type="Proteomes" id="UP000029833"/>
    </source>
</evidence>
<organism evidence="1 2">
    <name type="scientific">Cellulomonas cellasea DSM 20118</name>
    <dbReference type="NCBI Taxonomy" id="1408250"/>
    <lineage>
        <taxon>Bacteria</taxon>
        <taxon>Bacillati</taxon>
        <taxon>Actinomycetota</taxon>
        <taxon>Actinomycetes</taxon>
        <taxon>Micrococcales</taxon>
        <taxon>Cellulomonadaceae</taxon>
        <taxon>Cellulomonas</taxon>
    </lineage>
</organism>
<name>A0A0A0B691_9CELL</name>
<reference evidence="1 2" key="1">
    <citation type="submission" date="2013-10" db="EMBL/GenBank/DDBJ databases">
        <authorList>
            <person name="Wang G."/>
            <person name="Zhuang W."/>
        </authorList>
    </citation>
    <scope>NUCLEOTIDE SEQUENCE [LARGE SCALE GENOMIC DNA]</scope>
    <source>
        <strain evidence="1 2">DSM 20118</strain>
    </source>
</reference>
<gene>
    <name evidence="1" type="ORF">Q760_17855</name>
</gene>
<dbReference type="AlphaFoldDB" id="A0A0A0B691"/>
<comment type="caution">
    <text evidence="1">The sequence shown here is derived from an EMBL/GenBank/DDBJ whole genome shotgun (WGS) entry which is preliminary data.</text>
</comment>
<proteinExistence type="predicted"/>
<keyword evidence="2" id="KW-1185">Reference proteome</keyword>
<protein>
    <submittedName>
        <fullName evidence="1">Uncharacterized protein</fullName>
    </submittedName>
</protein>
<dbReference type="EMBL" id="AXNT01000088">
    <property type="protein sequence ID" value="KGM01708.1"/>
    <property type="molecule type" value="Genomic_DNA"/>
</dbReference>
<sequence>MRAAPRTVVSSSAVKVDPRGPAVLAVDVGDPCATGRVSGVVPTT</sequence>
<accession>A0A0A0B691</accession>
<dbReference type="STRING" id="1408250.Q760_17855"/>
<dbReference type="Proteomes" id="UP000029833">
    <property type="component" value="Unassembled WGS sequence"/>
</dbReference>